<feature type="compositionally biased region" description="Basic and acidic residues" evidence="1">
    <location>
        <begin position="427"/>
        <end position="436"/>
    </location>
</feature>
<dbReference type="Gene3D" id="3.30.420.610">
    <property type="entry name" value="LOTUS domain-like"/>
    <property type="match status" value="1"/>
</dbReference>
<evidence type="ECO:0000313" key="3">
    <source>
        <dbReference type="EMBL" id="KAK1300091.1"/>
    </source>
</evidence>
<feature type="compositionally biased region" description="Basic and acidic residues" evidence="1">
    <location>
        <begin position="227"/>
        <end position="236"/>
    </location>
</feature>
<dbReference type="Pfam" id="PF12872">
    <property type="entry name" value="OST-HTH"/>
    <property type="match status" value="2"/>
</dbReference>
<protein>
    <recommendedName>
        <fullName evidence="2">HTH OST-type domain-containing protein</fullName>
    </recommendedName>
</protein>
<keyword evidence="4" id="KW-1185">Reference proteome</keyword>
<proteinExistence type="predicted"/>
<feature type="compositionally biased region" description="Polar residues" evidence="1">
    <location>
        <begin position="195"/>
        <end position="210"/>
    </location>
</feature>
<comment type="caution">
    <text evidence="3">The sequence shown here is derived from an EMBL/GenBank/DDBJ whole genome shotgun (WGS) entry which is preliminary data.</text>
</comment>
<dbReference type="InterPro" id="IPR025605">
    <property type="entry name" value="OST-HTH/LOTUS_dom"/>
</dbReference>
<dbReference type="EMBL" id="JAUJYO010000013">
    <property type="protein sequence ID" value="KAK1300091.1"/>
    <property type="molecule type" value="Genomic_DNA"/>
</dbReference>
<sequence>MDSSNGNKLTSVGDDRTCAGSTKSIADEKAVKLNDIQDQSNSCLVSEGTKPVFDHDIRGGTVKPEDESRKGLFNWIVKCRFWRNDTESGERKSQSFHQVVNDEVKMKPETHDLFSKDHFWDSMESFLHTAKGLSLISRSESRERLATELQKEGPLVLNALKPNHLLKLVDILISDKKWVEENASQPSPFKLTIPPKSSNAPSQDVSSRGLSSFFSNRSKSNFQRNSDYNKGKEHNNPDLIGNSNAKLPQNMSELISWFSRIDDGPGNIQAEDFKMYYERDFNKKLDTGLYGFSSVENLLEACLSDNASTPRSSGGRPPRAQILLDCQKLLAEILEKNPNGFNISRFRSLFAERYGYVLDHQALGYRKLLSLLRIMPGVKVYADFIFPARAFHMKTSDSEGEIVAVSAGDSEHEDNTWEELGPISDKGVSEKREQSRVGDSSVQSIEDYEPSLCEEDFSGSEGESPISVDQLEEHKKQKGGGEEDSSLLQILDSWYSNKDGSGKNAVVDVSSVNNSVSKPIDPLIRNLDFQRAVTNRGQKPKRRKTYSFVSDDEKEKLVDGILGSLKRSAGS</sequence>
<feature type="compositionally biased region" description="Low complexity" evidence="1">
    <location>
        <begin position="211"/>
        <end position="226"/>
    </location>
</feature>
<feature type="region of interest" description="Disordered" evidence="1">
    <location>
        <begin position="1"/>
        <end position="21"/>
    </location>
</feature>
<feature type="region of interest" description="Disordered" evidence="1">
    <location>
        <begin position="185"/>
        <end position="245"/>
    </location>
</feature>
<feature type="domain" description="HTH OST-type" evidence="2">
    <location>
        <begin position="322"/>
        <end position="408"/>
    </location>
</feature>
<dbReference type="CDD" id="cd08824">
    <property type="entry name" value="LOTUS"/>
    <property type="match status" value="1"/>
</dbReference>
<gene>
    <name evidence="3" type="ORF">QJS10_CPB13g01379</name>
</gene>
<dbReference type="InterPro" id="IPR041966">
    <property type="entry name" value="LOTUS-like"/>
</dbReference>
<evidence type="ECO:0000259" key="2">
    <source>
        <dbReference type="PROSITE" id="PS51644"/>
    </source>
</evidence>
<evidence type="ECO:0000313" key="4">
    <source>
        <dbReference type="Proteomes" id="UP001180020"/>
    </source>
</evidence>
<evidence type="ECO:0000256" key="1">
    <source>
        <dbReference type="SAM" id="MobiDB-lite"/>
    </source>
</evidence>
<dbReference type="AlphaFoldDB" id="A0AAV9DGR6"/>
<feature type="region of interest" description="Disordered" evidence="1">
    <location>
        <begin position="407"/>
        <end position="445"/>
    </location>
</feature>
<feature type="compositionally biased region" description="Polar residues" evidence="1">
    <location>
        <begin position="1"/>
        <end position="10"/>
    </location>
</feature>
<organism evidence="3 4">
    <name type="scientific">Acorus calamus</name>
    <name type="common">Sweet flag</name>
    <dbReference type="NCBI Taxonomy" id="4465"/>
    <lineage>
        <taxon>Eukaryota</taxon>
        <taxon>Viridiplantae</taxon>
        <taxon>Streptophyta</taxon>
        <taxon>Embryophyta</taxon>
        <taxon>Tracheophyta</taxon>
        <taxon>Spermatophyta</taxon>
        <taxon>Magnoliopsida</taxon>
        <taxon>Liliopsida</taxon>
        <taxon>Acoraceae</taxon>
        <taxon>Acorus</taxon>
    </lineage>
</organism>
<reference evidence="3" key="2">
    <citation type="submission" date="2023-06" db="EMBL/GenBank/DDBJ databases">
        <authorList>
            <person name="Ma L."/>
            <person name="Liu K.-W."/>
            <person name="Li Z."/>
            <person name="Hsiao Y.-Y."/>
            <person name="Qi Y."/>
            <person name="Fu T."/>
            <person name="Tang G."/>
            <person name="Zhang D."/>
            <person name="Sun W.-H."/>
            <person name="Liu D.-K."/>
            <person name="Li Y."/>
            <person name="Chen G.-Z."/>
            <person name="Liu X.-D."/>
            <person name="Liao X.-Y."/>
            <person name="Jiang Y.-T."/>
            <person name="Yu X."/>
            <person name="Hao Y."/>
            <person name="Huang J."/>
            <person name="Zhao X.-W."/>
            <person name="Ke S."/>
            <person name="Chen Y.-Y."/>
            <person name="Wu W.-L."/>
            <person name="Hsu J.-L."/>
            <person name="Lin Y.-F."/>
            <person name="Huang M.-D."/>
            <person name="Li C.-Y."/>
            <person name="Huang L."/>
            <person name="Wang Z.-W."/>
            <person name="Zhao X."/>
            <person name="Zhong W.-Y."/>
            <person name="Peng D.-H."/>
            <person name="Ahmad S."/>
            <person name="Lan S."/>
            <person name="Zhang J.-S."/>
            <person name="Tsai W.-C."/>
            <person name="Van De Peer Y."/>
            <person name="Liu Z.-J."/>
        </authorList>
    </citation>
    <scope>NUCLEOTIDE SEQUENCE</scope>
    <source>
        <strain evidence="3">CP</strain>
        <tissue evidence="3">Leaves</tissue>
    </source>
</reference>
<name>A0AAV9DGR6_ACOCL</name>
<reference evidence="3" key="1">
    <citation type="journal article" date="2023" name="Nat. Commun.">
        <title>Diploid and tetraploid genomes of Acorus and the evolution of monocots.</title>
        <authorList>
            <person name="Ma L."/>
            <person name="Liu K.W."/>
            <person name="Li Z."/>
            <person name="Hsiao Y.Y."/>
            <person name="Qi Y."/>
            <person name="Fu T."/>
            <person name="Tang G.D."/>
            <person name="Zhang D."/>
            <person name="Sun W.H."/>
            <person name="Liu D.K."/>
            <person name="Li Y."/>
            <person name="Chen G.Z."/>
            <person name="Liu X.D."/>
            <person name="Liao X.Y."/>
            <person name="Jiang Y.T."/>
            <person name="Yu X."/>
            <person name="Hao Y."/>
            <person name="Huang J."/>
            <person name="Zhao X.W."/>
            <person name="Ke S."/>
            <person name="Chen Y.Y."/>
            <person name="Wu W.L."/>
            <person name="Hsu J.L."/>
            <person name="Lin Y.F."/>
            <person name="Huang M.D."/>
            <person name="Li C.Y."/>
            <person name="Huang L."/>
            <person name="Wang Z.W."/>
            <person name="Zhao X."/>
            <person name="Zhong W.Y."/>
            <person name="Peng D.H."/>
            <person name="Ahmad S."/>
            <person name="Lan S."/>
            <person name="Zhang J.S."/>
            <person name="Tsai W.C."/>
            <person name="Van de Peer Y."/>
            <person name="Liu Z.J."/>
        </authorList>
    </citation>
    <scope>NUCLEOTIDE SEQUENCE</scope>
    <source>
        <strain evidence="3">CP</strain>
    </source>
</reference>
<accession>A0AAV9DGR6</accession>
<dbReference type="PROSITE" id="PS51644">
    <property type="entry name" value="HTH_OST"/>
    <property type="match status" value="1"/>
</dbReference>
<dbReference type="Proteomes" id="UP001180020">
    <property type="component" value="Unassembled WGS sequence"/>
</dbReference>